<dbReference type="AlphaFoldDB" id="A0A143T0H2"/>
<dbReference type="EMBL" id="AP017380">
    <property type="protein sequence ID" value="BAU77513.1"/>
    <property type="molecule type" value="Genomic_DNA"/>
</dbReference>
<name>A0A143T0H2_STRAW</name>
<reference evidence="1" key="1">
    <citation type="submission" date="2016-03" db="EMBL/GenBank/DDBJ databases">
        <title>Complete sequence of the second linear plasmid SAP2 of Streptomyces avermitilis.</title>
        <authorList>
            <person name="Ikeda H."/>
        </authorList>
    </citation>
    <scope>NUCLEOTIDE SEQUENCE</scope>
    <source>
        <strain evidence="1">MA-4680</strain>
        <plasmid evidence="1">SAP2</plasmid>
    </source>
</reference>
<gene>
    <name evidence="1" type="ORF">SAVERM_2p069</name>
</gene>
<dbReference type="InterPro" id="IPR008949">
    <property type="entry name" value="Isoprenoid_synthase_dom_sf"/>
</dbReference>
<sequence length="357" mass="38728">MPDSVKMGNRSWLKGALARRPFEVIQSVRTAHVWGNQVEEYFKLHHRFSADIEAETEAALERLDPSAHSVRSKVTALLKSQEMKYPLSVLPLLVHAVEAGAPGPAVPLAAVHVLWWTSACYLDDLADSHGANGPADLAVQEGLLAAMVTGHILPVKVLDSRRIPEPVRPALAAEIRDCWVAAAEGQLGDMCGEIGASPRSSVVATYRGKSGAPFGMITAMAATLAGRDAERILLWREFGFIFGILWQIFNDQEDITSGRNEDLLNGTVTYLLACALDDAPPAAGEHIRDLHTAARTSPVARAALADLLLSPSVLARYEKDINAFRDEAYRILSELGGDEQYLPVLRQLVDQASGLLL</sequence>
<dbReference type="Gene3D" id="1.10.600.10">
    <property type="entry name" value="Farnesyl Diphosphate Synthase"/>
    <property type="match status" value="1"/>
</dbReference>
<evidence type="ECO:0000313" key="1">
    <source>
        <dbReference type="EMBL" id="BAU77513.1"/>
    </source>
</evidence>
<geneLocation type="plasmid" evidence="1">
    <name>SAP2</name>
</geneLocation>
<proteinExistence type="predicted"/>
<dbReference type="SUPFAM" id="SSF48576">
    <property type="entry name" value="Terpenoid synthases"/>
    <property type="match status" value="1"/>
</dbReference>
<organism evidence="1">
    <name type="scientific">Streptomyces avermitilis (strain ATCC 31267 / DSM 46492 / JCM 5070 / NBRC 14893 / NCIMB 12804 / NRRL 8165 / MA-4680)</name>
    <dbReference type="NCBI Taxonomy" id="227882"/>
    <lineage>
        <taxon>Bacteria</taxon>
        <taxon>Bacillati</taxon>
        <taxon>Actinomycetota</taxon>
        <taxon>Actinomycetes</taxon>
        <taxon>Kitasatosporales</taxon>
        <taxon>Streptomycetaceae</taxon>
        <taxon>Streptomyces</taxon>
    </lineage>
</organism>
<protein>
    <submittedName>
        <fullName evidence="1">Putative polyprenyl synthetase</fullName>
    </submittedName>
</protein>
<accession>A0A143T0H2</accession>
<dbReference type="RefSeq" id="WP_242432035.1">
    <property type="nucleotide sequence ID" value="NZ_BAVY01000051.1"/>
</dbReference>
<keyword evidence="1" id="KW-0614">Plasmid</keyword>